<comment type="caution">
    <text evidence="2">The sequence shown here is derived from an EMBL/GenBank/DDBJ whole genome shotgun (WGS) entry which is preliminary data.</text>
</comment>
<dbReference type="STRING" id="1688.BCUN_1696"/>
<evidence type="ECO:0000256" key="1">
    <source>
        <dbReference type="SAM" id="MobiDB-lite"/>
    </source>
</evidence>
<sequence>MAGRDDGEPIDDSFDDEELERALEGFEREFQENRDGTAQDGHGDGNDPEHDLQQDLSEFEHGLTFDEELEGLLGDKAKLAMLCTRLQDADLLAAFCALADISAQCVQANEGAVAVLRGLDGNAPESAAQDLTKVVAGLSALLVVNRADKIEATVYMGGQAGEQLPPPFVFPTLAPFVEDMMLGISTMDGLRDSGADIVDTNSIDHDGALSIIARHTRFDGPKGHVE</sequence>
<feature type="compositionally biased region" description="Acidic residues" evidence="1">
    <location>
        <begin position="8"/>
        <end position="19"/>
    </location>
</feature>
<accession>A0A087ART6</accession>
<dbReference type="EMBL" id="JGYV01000015">
    <property type="protein sequence ID" value="KFI61486.1"/>
    <property type="molecule type" value="Genomic_DNA"/>
</dbReference>
<evidence type="ECO:0000313" key="2">
    <source>
        <dbReference type="EMBL" id="KFI61486.1"/>
    </source>
</evidence>
<name>A0A087ART6_9BIFI</name>
<reference evidence="2 3" key="1">
    <citation type="submission" date="2014-03" db="EMBL/GenBank/DDBJ databases">
        <title>Genomics of Bifidobacteria.</title>
        <authorList>
            <person name="Ventura M."/>
            <person name="Milani C."/>
            <person name="Lugli G.A."/>
        </authorList>
    </citation>
    <scope>NUCLEOTIDE SEQUENCE [LARGE SCALE GENOMIC DNA]</scope>
    <source>
        <strain evidence="2 3">LMG 10738</strain>
    </source>
</reference>
<dbReference type="Proteomes" id="UP000029067">
    <property type="component" value="Unassembled WGS sequence"/>
</dbReference>
<proteinExistence type="predicted"/>
<organism evidence="2 3">
    <name type="scientific">Bifidobacterium cuniculi</name>
    <dbReference type="NCBI Taxonomy" id="1688"/>
    <lineage>
        <taxon>Bacteria</taxon>
        <taxon>Bacillati</taxon>
        <taxon>Actinomycetota</taxon>
        <taxon>Actinomycetes</taxon>
        <taxon>Bifidobacteriales</taxon>
        <taxon>Bifidobacteriaceae</taxon>
        <taxon>Bifidobacterium</taxon>
    </lineage>
</organism>
<feature type="compositionally biased region" description="Basic and acidic residues" evidence="1">
    <location>
        <begin position="20"/>
        <end position="52"/>
    </location>
</feature>
<gene>
    <name evidence="2" type="ORF">BCUN_1696</name>
</gene>
<evidence type="ECO:0000313" key="3">
    <source>
        <dbReference type="Proteomes" id="UP000029067"/>
    </source>
</evidence>
<dbReference type="OrthoDB" id="3238607at2"/>
<dbReference type="RefSeq" id="WP_033514761.1">
    <property type="nucleotide sequence ID" value="NZ_JGYV01000015.1"/>
</dbReference>
<protein>
    <submittedName>
        <fullName evidence="2">Uncharacterized protein</fullName>
    </submittedName>
</protein>
<dbReference type="eggNOG" id="ENOG5033E2Y">
    <property type="taxonomic scope" value="Bacteria"/>
</dbReference>
<keyword evidence="3" id="KW-1185">Reference proteome</keyword>
<dbReference type="AlphaFoldDB" id="A0A087ART6"/>
<feature type="region of interest" description="Disordered" evidence="1">
    <location>
        <begin position="1"/>
        <end position="52"/>
    </location>
</feature>